<dbReference type="Proteomes" id="UP001206983">
    <property type="component" value="Unassembled WGS sequence"/>
</dbReference>
<sequence length="230" mass="25445">METEAQEMSSPRKALVFTGTSISHEEARKILGIDYRPPVFRGNMEEAVRAGYTLVGIIDGVFFSRAAVAHKEIIRAMDEGVTVVGGCSMGALRASELDVHGMIGVGRIYEWYRDGVIEDDDEVAVATNPDTFEPVSSPMVNIRETLLAASAKGIIDQESCTGLTGLAKRMHYAERNYFWLTKEAARNGIIPQQKAAELLDYCREHEADIKRQDAVMVLEKMKELLGESSE</sequence>
<reference evidence="2 3" key="1">
    <citation type="journal article" date="2011" name="Appl. Environ. Microbiol.">
        <title>Methanogenic archaea isolated from Taiwan's Chelungpu fault.</title>
        <authorList>
            <person name="Wu S.Y."/>
            <person name="Lai M.C."/>
        </authorList>
    </citation>
    <scope>NUCLEOTIDE SEQUENCE [LARGE SCALE GENOMIC DNA]</scope>
    <source>
        <strain evidence="2 3">St545Mb</strain>
    </source>
</reference>
<accession>A0AAE3HAU1</accession>
<evidence type="ECO:0000259" key="1">
    <source>
        <dbReference type="Pfam" id="PF07812"/>
    </source>
</evidence>
<dbReference type="EMBL" id="JTEO01000004">
    <property type="protein sequence ID" value="MCQ6962714.1"/>
    <property type="molecule type" value="Genomic_DNA"/>
</dbReference>
<organism evidence="2 3">
    <name type="scientific">Methanolobus chelungpuianus</name>
    <dbReference type="NCBI Taxonomy" id="502115"/>
    <lineage>
        <taxon>Archaea</taxon>
        <taxon>Methanobacteriati</taxon>
        <taxon>Methanobacteriota</taxon>
        <taxon>Stenosarchaea group</taxon>
        <taxon>Methanomicrobia</taxon>
        <taxon>Methanosarcinales</taxon>
        <taxon>Methanosarcinaceae</taxon>
        <taxon>Methanolobus</taxon>
    </lineage>
</organism>
<protein>
    <submittedName>
        <fullName evidence="2">TfuA domain protein core</fullName>
    </submittedName>
</protein>
<evidence type="ECO:0000313" key="3">
    <source>
        <dbReference type="Proteomes" id="UP001206983"/>
    </source>
</evidence>
<proteinExistence type="predicted"/>
<dbReference type="NCBIfam" id="NF033432">
    <property type="entry name" value="ThioGly_TfuA_rel"/>
    <property type="match status" value="1"/>
</dbReference>
<keyword evidence="3" id="KW-1185">Reference proteome</keyword>
<name>A0AAE3HAU1_9EURY</name>
<gene>
    <name evidence="2" type="ORF">PV02_06255</name>
</gene>
<evidence type="ECO:0000313" key="2">
    <source>
        <dbReference type="EMBL" id="MCQ6962714.1"/>
    </source>
</evidence>
<comment type="caution">
    <text evidence="2">The sequence shown here is derived from an EMBL/GenBank/DDBJ whole genome shotgun (WGS) entry which is preliminary data.</text>
</comment>
<dbReference type="Pfam" id="PF07812">
    <property type="entry name" value="TfuA"/>
    <property type="match status" value="1"/>
</dbReference>
<dbReference type="InterPro" id="IPR012924">
    <property type="entry name" value="TfuA_core"/>
</dbReference>
<dbReference type="AlphaFoldDB" id="A0AAE3HAU1"/>
<feature type="domain" description="TfuA-like core" evidence="1">
    <location>
        <begin position="59"/>
        <end position="175"/>
    </location>
</feature>